<evidence type="ECO:0000313" key="2">
    <source>
        <dbReference type="Proteomes" id="UP000521017"/>
    </source>
</evidence>
<dbReference type="Proteomes" id="UP000521017">
    <property type="component" value="Unassembled WGS sequence"/>
</dbReference>
<evidence type="ECO:0000313" key="1">
    <source>
        <dbReference type="EMBL" id="MBB6499993.1"/>
    </source>
</evidence>
<sequence>MQKFPELRKQQVALMRADTLTGHVLDDEFILALNNVQKVYTIFDNVELALEYAKSIILENQNIECIIYGSNEKVLHYLSKQI</sequence>
<gene>
    <name evidence="1" type="ORF">HDF25_002137</name>
</gene>
<dbReference type="RefSeq" id="WP_184624713.1">
    <property type="nucleotide sequence ID" value="NZ_JACHCC010000005.1"/>
</dbReference>
<dbReference type="EMBL" id="JACHCC010000005">
    <property type="protein sequence ID" value="MBB6499993.1"/>
    <property type="molecule type" value="Genomic_DNA"/>
</dbReference>
<reference evidence="1 2" key="1">
    <citation type="submission" date="2020-08" db="EMBL/GenBank/DDBJ databases">
        <title>Genomic Encyclopedia of Type Strains, Phase IV (KMG-V): Genome sequencing to study the core and pangenomes of soil and plant-associated prokaryotes.</title>
        <authorList>
            <person name="Whitman W."/>
        </authorList>
    </citation>
    <scope>NUCLEOTIDE SEQUENCE [LARGE SCALE GENOMIC DNA]</scope>
    <source>
        <strain evidence="1 2">M2T3</strain>
    </source>
</reference>
<protein>
    <submittedName>
        <fullName evidence="1">Uncharacterized protein</fullName>
    </submittedName>
</protein>
<organism evidence="1 2">
    <name type="scientific">Pedobacter cryoconitis</name>
    <dbReference type="NCBI Taxonomy" id="188932"/>
    <lineage>
        <taxon>Bacteria</taxon>
        <taxon>Pseudomonadati</taxon>
        <taxon>Bacteroidota</taxon>
        <taxon>Sphingobacteriia</taxon>
        <taxon>Sphingobacteriales</taxon>
        <taxon>Sphingobacteriaceae</taxon>
        <taxon>Pedobacter</taxon>
    </lineage>
</organism>
<proteinExistence type="predicted"/>
<dbReference type="AlphaFoldDB" id="A0A7X0J2S3"/>
<accession>A0A7X0J2S3</accession>
<name>A0A7X0J2S3_9SPHI</name>
<comment type="caution">
    <text evidence="1">The sequence shown here is derived from an EMBL/GenBank/DDBJ whole genome shotgun (WGS) entry which is preliminary data.</text>
</comment>